<feature type="region of interest" description="Disordered" evidence="1">
    <location>
        <begin position="1"/>
        <end position="48"/>
    </location>
</feature>
<dbReference type="Proteomes" id="UP000664859">
    <property type="component" value="Unassembled WGS sequence"/>
</dbReference>
<dbReference type="Pfam" id="PF05725">
    <property type="entry name" value="FNIP"/>
    <property type="match status" value="1"/>
</dbReference>
<proteinExistence type="predicted"/>
<reference evidence="2" key="1">
    <citation type="submission" date="2021-02" db="EMBL/GenBank/DDBJ databases">
        <title>First Annotated Genome of the Yellow-green Alga Tribonema minus.</title>
        <authorList>
            <person name="Mahan K.M."/>
        </authorList>
    </citation>
    <scope>NUCLEOTIDE SEQUENCE</scope>
    <source>
        <strain evidence="2">UTEX B ZZ1240</strain>
    </source>
</reference>
<feature type="compositionally biased region" description="Basic and acidic residues" evidence="1">
    <location>
        <begin position="63"/>
        <end position="75"/>
    </location>
</feature>
<dbReference type="PANTHER" id="PTHR32134">
    <property type="entry name" value="FNIP REPEAT-CONTAINING PROTEIN"/>
    <property type="match status" value="1"/>
</dbReference>
<dbReference type="SUPFAM" id="SSF52058">
    <property type="entry name" value="L domain-like"/>
    <property type="match status" value="1"/>
</dbReference>
<protein>
    <submittedName>
        <fullName evidence="2">Uncharacterized protein</fullName>
    </submittedName>
</protein>
<gene>
    <name evidence="2" type="ORF">JKP88DRAFT_265283</name>
</gene>
<dbReference type="AlphaFoldDB" id="A0A835YK33"/>
<feature type="compositionally biased region" description="Basic residues" evidence="1">
    <location>
        <begin position="76"/>
        <end position="89"/>
    </location>
</feature>
<accession>A0A835YK33</accession>
<dbReference type="EMBL" id="JAFCMP010000532">
    <property type="protein sequence ID" value="KAG5176822.1"/>
    <property type="molecule type" value="Genomic_DNA"/>
</dbReference>
<dbReference type="InterPro" id="IPR051251">
    <property type="entry name" value="STK_FNIP-Repeat"/>
</dbReference>
<keyword evidence="3" id="KW-1185">Reference proteome</keyword>
<name>A0A835YK33_9STRA</name>
<dbReference type="InterPro" id="IPR008615">
    <property type="entry name" value="FNIP"/>
</dbReference>
<feature type="region of interest" description="Disordered" evidence="1">
    <location>
        <begin position="63"/>
        <end position="125"/>
    </location>
</feature>
<sequence length="394" mass="43028">MTGRSAGQAAATSSLTCGERLRKQLLQGDDAATSSENAKRAGPQRGWCPAAAYPTACWREALRRQGRPHDAAERRSLRRRQGPHGRRWQRLPSAQHAASAQQAGRSPPPDEDFEDSNDACGTLRPLPQTLQKLDLSGTEMMPPPAPLPPKLRRLFTGIGFNNPLDEVPEALETLYLSTDFDQPLGRLPASLREMSMTQTSSSCAAFNQPLHDLPDAMQVLDPLDFDNFKQTLGVLPPRLVKLTLGSNFNRPLGALLQGLQELCFYDGNDPSNLNKLLGVLPASLRKLYLGSAFNQRLGQLPSSLEYLECIACNPPPLGPLPGSLQRLRIWESSFNRDLGDLPKSLIELRLHPPIMDEELRAADVMYDSATAASPGPGHRVFAWDMSAAADSGAV</sequence>
<evidence type="ECO:0000256" key="1">
    <source>
        <dbReference type="SAM" id="MobiDB-lite"/>
    </source>
</evidence>
<feature type="compositionally biased region" description="Low complexity" evidence="1">
    <location>
        <begin position="93"/>
        <end position="103"/>
    </location>
</feature>
<evidence type="ECO:0000313" key="2">
    <source>
        <dbReference type="EMBL" id="KAG5176822.1"/>
    </source>
</evidence>
<dbReference type="PANTHER" id="PTHR32134:SF92">
    <property type="entry name" value="FNIP REPEAT-CONTAINING PROTEIN"/>
    <property type="match status" value="1"/>
</dbReference>
<evidence type="ECO:0000313" key="3">
    <source>
        <dbReference type="Proteomes" id="UP000664859"/>
    </source>
</evidence>
<dbReference type="InterPro" id="IPR032675">
    <property type="entry name" value="LRR_dom_sf"/>
</dbReference>
<organism evidence="2 3">
    <name type="scientific">Tribonema minus</name>
    <dbReference type="NCBI Taxonomy" id="303371"/>
    <lineage>
        <taxon>Eukaryota</taxon>
        <taxon>Sar</taxon>
        <taxon>Stramenopiles</taxon>
        <taxon>Ochrophyta</taxon>
        <taxon>PX clade</taxon>
        <taxon>Xanthophyceae</taxon>
        <taxon>Tribonematales</taxon>
        <taxon>Tribonemataceae</taxon>
        <taxon>Tribonema</taxon>
    </lineage>
</organism>
<dbReference type="OrthoDB" id="7600006at2759"/>
<dbReference type="Gene3D" id="3.80.10.10">
    <property type="entry name" value="Ribonuclease Inhibitor"/>
    <property type="match status" value="1"/>
</dbReference>
<comment type="caution">
    <text evidence="2">The sequence shown here is derived from an EMBL/GenBank/DDBJ whole genome shotgun (WGS) entry which is preliminary data.</text>
</comment>